<keyword evidence="3" id="KW-1185">Reference proteome</keyword>
<accession>A0A4C1U6U3</accession>
<organism evidence="2 3">
    <name type="scientific">Eumeta variegata</name>
    <name type="common">Bagworm moth</name>
    <name type="synonym">Eumeta japonica</name>
    <dbReference type="NCBI Taxonomy" id="151549"/>
    <lineage>
        <taxon>Eukaryota</taxon>
        <taxon>Metazoa</taxon>
        <taxon>Ecdysozoa</taxon>
        <taxon>Arthropoda</taxon>
        <taxon>Hexapoda</taxon>
        <taxon>Insecta</taxon>
        <taxon>Pterygota</taxon>
        <taxon>Neoptera</taxon>
        <taxon>Endopterygota</taxon>
        <taxon>Lepidoptera</taxon>
        <taxon>Glossata</taxon>
        <taxon>Ditrysia</taxon>
        <taxon>Tineoidea</taxon>
        <taxon>Psychidae</taxon>
        <taxon>Oiketicinae</taxon>
        <taxon>Eumeta</taxon>
    </lineage>
</organism>
<dbReference type="AlphaFoldDB" id="A0A4C1U6U3"/>
<evidence type="ECO:0000256" key="1">
    <source>
        <dbReference type="SAM" id="MobiDB-lite"/>
    </source>
</evidence>
<sequence length="81" mass="9069">MTMRLVDKENIGHSASDVERRSGRDLRVDMVALQTEEEGEKIKSRVTTIGYRLPAHNGAAPVSLRTGFHSGTKRQVTPYCR</sequence>
<comment type="caution">
    <text evidence="2">The sequence shown here is derived from an EMBL/GenBank/DDBJ whole genome shotgun (WGS) entry which is preliminary data.</text>
</comment>
<dbReference type="EMBL" id="BGZK01000131">
    <property type="protein sequence ID" value="GBP21674.1"/>
    <property type="molecule type" value="Genomic_DNA"/>
</dbReference>
<feature type="region of interest" description="Disordered" evidence="1">
    <location>
        <begin position="1"/>
        <end position="22"/>
    </location>
</feature>
<reference evidence="2 3" key="1">
    <citation type="journal article" date="2019" name="Commun. Biol.">
        <title>The bagworm genome reveals a unique fibroin gene that provides high tensile strength.</title>
        <authorList>
            <person name="Kono N."/>
            <person name="Nakamura H."/>
            <person name="Ohtoshi R."/>
            <person name="Tomita M."/>
            <person name="Numata K."/>
            <person name="Arakawa K."/>
        </authorList>
    </citation>
    <scope>NUCLEOTIDE SEQUENCE [LARGE SCALE GENOMIC DNA]</scope>
</reference>
<evidence type="ECO:0000313" key="3">
    <source>
        <dbReference type="Proteomes" id="UP000299102"/>
    </source>
</evidence>
<protein>
    <submittedName>
        <fullName evidence="2">Uncharacterized protein</fullName>
    </submittedName>
</protein>
<name>A0A4C1U6U3_EUMVA</name>
<evidence type="ECO:0000313" key="2">
    <source>
        <dbReference type="EMBL" id="GBP21674.1"/>
    </source>
</evidence>
<feature type="region of interest" description="Disordered" evidence="1">
    <location>
        <begin position="60"/>
        <end position="81"/>
    </location>
</feature>
<dbReference type="Proteomes" id="UP000299102">
    <property type="component" value="Unassembled WGS sequence"/>
</dbReference>
<proteinExistence type="predicted"/>
<gene>
    <name evidence="2" type="ORF">EVAR_16221_1</name>
</gene>